<evidence type="ECO:0000256" key="1">
    <source>
        <dbReference type="ARBA" id="ARBA00023172"/>
    </source>
</evidence>
<dbReference type="GO" id="GO:0015074">
    <property type="term" value="P:DNA integration"/>
    <property type="evidence" value="ECO:0007669"/>
    <property type="project" value="InterPro"/>
</dbReference>
<reference evidence="3" key="1">
    <citation type="journal article" date="2014" name="Int. J. Syst. Evol. Microbiol.">
        <title>Complete genome sequence of Corynebacterium casei LMG S-19264T (=DSM 44701T), isolated from a smear-ripened cheese.</title>
        <authorList>
            <consortium name="US DOE Joint Genome Institute (JGI-PGF)"/>
            <person name="Walter F."/>
            <person name="Albersmeier A."/>
            <person name="Kalinowski J."/>
            <person name="Ruckert C."/>
        </authorList>
    </citation>
    <scope>NUCLEOTIDE SEQUENCE</scope>
    <source>
        <strain evidence="3">VKM Ac-2007</strain>
    </source>
</reference>
<protein>
    <recommendedName>
        <fullName evidence="2">Tyr recombinase domain-containing protein</fullName>
    </recommendedName>
</protein>
<accession>A0A9W6I8Y3</accession>
<comment type="caution">
    <text evidence="3">The sequence shown here is derived from an EMBL/GenBank/DDBJ whole genome shotgun (WGS) entry which is preliminary data.</text>
</comment>
<gene>
    <name evidence="3" type="ORF">GCM10017600_73540</name>
</gene>
<evidence type="ECO:0000313" key="4">
    <source>
        <dbReference type="Proteomes" id="UP001143474"/>
    </source>
</evidence>
<dbReference type="PROSITE" id="PS51898">
    <property type="entry name" value="TYR_RECOMBINASE"/>
    <property type="match status" value="1"/>
</dbReference>
<dbReference type="EMBL" id="BSEV01000027">
    <property type="protein sequence ID" value="GLK13942.1"/>
    <property type="molecule type" value="Genomic_DNA"/>
</dbReference>
<dbReference type="InterPro" id="IPR050090">
    <property type="entry name" value="Tyrosine_recombinase_XerCD"/>
</dbReference>
<organism evidence="3 4">
    <name type="scientific">Streptosporangium carneum</name>
    <dbReference type="NCBI Taxonomy" id="47481"/>
    <lineage>
        <taxon>Bacteria</taxon>
        <taxon>Bacillati</taxon>
        <taxon>Actinomycetota</taxon>
        <taxon>Actinomycetes</taxon>
        <taxon>Streptosporangiales</taxon>
        <taxon>Streptosporangiaceae</taxon>
        <taxon>Streptosporangium</taxon>
    </lineage>
</organism>
<sequence length="252" mass="28279">MGRRRGRDLEPAPVRAHLLHLSFTAWAQRQEILATNPARRLQRRKSARRGDRSIPRTRLNKLFTDDRHRLRERLLWRMLYETAARAEELLSLNIEDLDLEFRRGRVTSKGGAIEYVHWATGTARLLPRLLRGRATGPLFPADRRAPASGPRAPAAADVCPATGCGRLSYPHAEYLFKTAIVALDPHGIGWTLHQLRHSALQHLAADGRTAPELQAKSRHQHLGSLGCYVQLGEQASAQGTADADPSARRRTR</sequence>
<dbReference type="InterPro" id="IPR002104">
    <property type="entry name" value="Integrase_catalytic"/>
</dbReference>
<dbReference type="InterPro" id="IPR013762">
    <property type="entry name" value="Integrase-like_cat_sf"/>
</dbReference>
<evidence type="ECO:0000313" key="3">
    <source>
        <dbReference type="EMBL" id="GLK13942.1"/>
    </source>
</evidence>
<dbReference type="GO" id="GO:0006310">
    <property type="term" value="P:DNA recombination"/>
    <property type="evidence" value="ECO:0007669"/>
    <property type="project" value="UniProtKB-KW"/>
</dbReference>
<reference evidence="3" key="2">
    <citation type="submission" date="2023-01" db="EMBL/GenBank/DDBJ databases">
        <authorList>
            <person name="Sun Q."/>
            <person name="Evtushenko L."/>
        </authorList>
    </citation>
    <scope>NUCLEOTIDE SEQUENCE</scope>
    <source>
        <strain evidence="3">VKM Ac-2007</strain>
    </source>
</reference>
<dbReference type="RefSeq" id="WP_271222206.1">
    <property type="nucleotide sequence ID" value="NZ_BAAAVD010000023.1"/>
</dbReference>
<keyword evidence="1" id="KW-0233">DNA recombination</keyword>
<dbReference type="InterPro" id="IPR011010">
    <property type="entry name" value="DNA_brk_join_enz"/>
</dbReference>
<dbReference type="AlphaFoldDB" id="A0A9W6I8Y3"/>
<keyword evidence="4" id="KW-1185">Reference proteome</keyword>
<dbReference type="PANTHER" id="PTHR30349:SF81">
    <property type="entry name" value="TYROSINE RECOMBINASE XERC"/>
    <property type="match status" value="1"/>
</dbReference>
<dbReference type="Gene3D" id="1.10.443.10">
    <property type="entry name" value="Intergrase catalytic core"/>
    <property type="match status" value="1"/>
</dbReference>
<feature type="domain" description="Tyr recombinase" evidence="2">
    <location>
        <begin position="49"/>
        <end position="241"/>
    </location>
</feature>
<dbReference type="CDD" id="cd00397">
    <property type="entry name" value="DNA_BRE_C"/>
    <property type="match status" value="1"/>
</dbReference>
<evidence type="ECO:0000259" key="2">
    <source>
        <dbReference type="PROSITE" id="PS51898"/>
    </source>
</evidence>
<dbReference type="PANTHER" id="PTHR30349">
    <property type="entry name" value="PHAGE INTEGRASE-RELATED"/>
    <property type="match status" value="1"/>
</dbReference>
<name>A0A9W6I8Y3_9ACTN</name>
<dbReference type="Proteomes" id="UP001143474">
    <property type="component" value="Unassembled WGS sequence"/>
</dbReference>
<dbReference type="GO" id="GO:0003677">
    <property type="term" value="F:DNA binding"/>
    <property type="evidence" value="ECO:0007669"/>
    <property type="project" value="InterPro"/>
</dbReference>
<dbReference type="SUPFAM" id="SSF56349">
    <property type="entry name" value="DNA breaking-rejoining enzymes"/>
    <property type="match status" value="1"/>
</dbReference>
<dbReference type="Pfam" id="PF00589">
    <property type="entry name" value="Phage_integrase"/>
    <property type="match status" value="1"/>
</dbReference>
<proteinExistence type="predicted"/>